<dbReference type="RefSeq" id="WP_311555516.1">
    <property type="nucleotide sequence ID" value="NZ_JAVREJ010000004.1"/>
</dbReference>
<gene>
    <name evidence="3" type="ORF">RM445_08110</name>
</gene>
<dbReference type="Pfam" id="PF10101">
    <property type="entry name" value="DUF2339"/>
    <property type="match status" value="1"/>
</dbReference>
<feature type="transmembrane region" description="Helical" evidence="2">
    <location>
        <begin position="206"/>
        <end position="224"/>
    </location>
</feature>
<reference evidence="4" key="1">
    <citation type="submission" date="2023-07" db="EMBL/GenBank/DDBJ databases">
        <title>30 novel species of actinomycetes from the DSMZ collection.</title>
        <authorList>
            <person name="Nouioui I."/>
        </authorList>
    </citation>
    <scope>NUCLEOTIDE SEQUENCE [LARGE SCALE GENOMIC DNA]</scope>
    <source>
        <strain evidence="4">DSM 45834</strain>
    </source>
</reference>
<keyword evidence="2" id="KW-0812">Transmembrane</keyword>
<feature type="transmembrane region" description="Helical" evidence="2">
    <location>
        <begin position="96"/>
        <end position="122"/>
    </location>
</feature>
<feature type="transmembrane region" description="Helical" evidence="2">
    <location>
        <begin position="179"/>
        <end position="199"/>
    </location>
</feature>
<dbReference type="PANTHER" id="PTHR38434">
    <property type="entry name" value="BLL2549 PROTEIN"/>
    <property type="match status" value="1"/>
</dbReference>
<feature type="compositionally biased region" description="Pro residues" evidence="1">
    <location>
        <begin position="56"/>
        <end position="71"/>
    </location>
</feature>
<feature type="transmembrane region" description="Helical" evidence="2">
    <location>
        <begin position="311"/>
        <end position="329"/>
    </location>
</feature>
<proteinExistence type="predicted"/>
<feature type="transmembrane region" description="Helical" evidence="2">
    <location>
        <begin position="128"/>
        <end position="146"/>
    </location>
</feature>
<protein>
    <submittedName>
        <fullName evidence="3">DUF2339 domain-containing protein</fullName>
    </submittedName>
</protein>
<accession>A0ABU2N6D4</accession>
<feature type="transmembrane region" description="Helical" evidence="2">
    <location>
        <begin position="279"/>
        <end position="299"/>
    </location>
</feature>
<keyword evidence="2" id="KW-0472">Membrane</keyword>
<keyword evidence="2" id="KW-1133">Transmembrane helix</keyword>
<feature type="transmembrane region" description="Helical" evidence="2">
    <location>
        <begin position="230"/>
        <end position="247"/>
    </location>
</feature>
<feature type="transmembrane region" description="Helical" evidence="2">
    <location>
        <begin position="254"/>
        <end position="273"/>
    </location>
</feature>
<feature type="transmembrane region" description="Helical" evidence="2">
    <location>
        <begin position="405"/>
        <end position="426"/>
    </location>
</feature>
<evidence type="ECO:0000256" key="1">
    <source>
        <dbReference type="SAM" id="MobiDB-lite"/>
    </source>
</evidence>
<feature type="transmembrane region" description="Helical" evidence="2">
    <location>
        <begin position="383"/>
        <end position="400"/>
    </location>
</feature>
<feature type="transmembrane region" description="Helical" evidence="2">
    <location>
        <begin position="153"/>
        <end position="173"/>
    </location>
</feature>
<name>A0ABU2N6D4_9PSEU</name>
<keyword evidence="4" id="KW-1185">Reference proteome</keyword>
<dbReference type="PANTHER" id="PTHR38434:SF1">
    <property type="entry name" value="BLL2549 PROTEIN"/>
    <property type="match status" value="1"/>
</dbReference>
<feature type="transmembrane region" description="Helical" evidence="2">
    <location>
        <begin position="542"/>
        <end position="566"/>
    </location>
</feature>
<sequence>MNAPRPDRVAAIATELGVLGRRIDSLAEELSTWHGGPTPGPIAGSAWPAAGGPQSASPPFPPGPPVHAPFPPAPMPPPARRRSLRVWLASLSGARLLAWTGAGVTLLGVVLLLALAAARGWFAPPVRVAVGAVFGLALVGLGMRLYRRETARTGALAVAGTGIATLYLIVAAATTLYGYLPAPVGLLLALLVAAGGLALADRWRAVLLGCGAVVGAALLAPVVTQRLTPLLVALVLVLQVAATVVALRRRWPVLAGIAAGWPVLYGTLVAGLAEPADHWGSAAASVAVLLVSIAAAAWTVRPEPLPRGLQIGLVVAAPLPALTFAAAVGDVLGAVLAYLAAVLLFGVAALPGRDHVLRVVALAAGAVALFEATTVAFDGNAETAALLGQGVVLLVVAAALRSRAVLVVGGIVGVTGVLSAVARQVPPEVLTSYPAAPFVLGITVQRAALVAGVAMSALVLAAAVAALVGSARVGVLGSDARAARLWVPVGVVGLYGAAGLVIALALLVSPSRAGFVAGHAVVTVSWVVVALALLARGVRRPALRVAGLVLVAAAVVKLVLFDLVALDGLARVGAFLGAGLLLLAAGTRYARLVAEAETAAVPEPEPAPRA</sequence>
<feature type="transmembrane region" description="Helical" evidence="2">
    <location>
        <begin position="572"/>
        <end position="590"/>
    </location>
</feature>
<feature type="compositionally biased region" description="Low complexity" evidence="1">
    <location>
        <begin position="41"/>
        <end position="55"/>
    </location>
</feature>
<feature type="transmembrane region" description="Helical" evidence="2">
    <location>
        <begin position="359"/>
        <end position="377"/>
    </location>
</feature>
<dbReference type="InterPro" id="IPR019286">
    <property type="entry name" value="DUF2339_TM"/>
</dbReference>
<feature type="transmembrane region" description="Helical" evidence="2">
    <location>
        <begin position="514"/>
        <end position="535"/>
    </location>
</feature>
<feature type="transmembrane region" description="Helical" evidence="2">
    <location>
        <begin position="446"/>
        <end position="473"/>
    </location>
</feature>
<dbReference type="Proteomes" id="UP001183202">
    <property type="component" value="Unassembled WGS sequence"/>
</dbReference>
<evidence type="ECO:0000313" key="4">
    <source>
        <dbReference type="Proteomes" id="UP001183202"/>
    </source>
</evidence>
<evidence type="ECO:0000313" key="3">
    <source>
        <dbReference type="EMBL" id="MDT0349488.1"/>
    </source>
</evidence>
<feature type="transmembrane region" description="Helical" evidence="2">
    <location>
        <begin position="485"/>
        <end position="508"/>
    </location>
</feature>
<evidence type="ECO:0000256" key="2">
    <source>
        <dbReference type="SAM" id="Phobius"/>
    </source>
</evidence>
<comment type="caution">
    <text evidence="3">The sequence shown here is derived from an EMBL/GenBank/DDBJ whole genome shotgun (WGS) entry which is preliminary data.</text>
</comment>
<feature type="region of interest" description="Disordered" evidence="1">
    <location>
        <begin position="34"/>
        <end position="71"/>
    </location>
</feature>
<dbReference type="EMBL" id="JAVREJ010000004">
    <property type="protein sequence ID" value="MDT0349488.1"/>
    <property type="molecule type" value="Genomic_DNA"/>
</dbReference>
<feature type="transmembrane region" description="Helical" evidence="2">
    <location>
        <begin position="335"/>
        <end position="352"/>
    </location>
</feature>
<organism evidence="3 4">
    <name type="scientific">Pseudonocardia charpentierae</name>
    <dbReference type="NCBI Taxonomy" id="3075545"/>
    <lineage>
        <taxon>Bacteria</taxon>
        <taxon>Bacillati</taxon>
        <taxon>Actinomycetota</taxon>
        <taxon>Actinomycetes</taxon>
        <taxon>Pseudonocardiales</taxon>
        <taxon>Pseudonocardiaceae</taxon>
        <taxon>Pseudonocardia</taxon>
    </lineage>
</organism>